<keyword evidence="1" id="KW-0812">Transmembrane</keyword>
<reference evidence="2" key="1">
    <citation type="submission" date="2016-10" db="EMBL/GenBank/DDBJ databases">
        <authorList>
            <person name="Benchimol M."/>
            <person name="Almeida L.G."/>
            <person name="Vasconcelos A.T."/>
            <person name="Perreira-Neves A."/>
            <person name="Rosa I.A."/>
            <person name="Tasca T."/>
            <person name="Bogo M.R."/>
            <person name="de Souza W."/>
        </authorList>
    </citation>
    <scope>NUCLEOTIDE SEQUENCE [LARGE SCALE GENOMIC DNA]</scope>
    <source>
        <strain evidence="2">K</strain>
    </source>
</reference>
<dbReference type="EMBL" id="MLAK01001126">
    <property type="protein sequence ID" value="OHS97274.1"/>
    <property type="molecule type" value="Genomic_DNA"/>
</dbReference>
<gene>
    <name evidence="2" type="ORF">TRFO_09553</name>
</gene>
<feature type="transmembrane region" description="Helical" evidence="1">
    <location>
        <begin position="360"/>
        <end position="379"/>
    </location>
</feature>
<comment type="caution">
    <text evidence="2">The sequence shown here is derived from an EMBL/GenBank/DDBJ whole genome shotgun (WGS) entry which is preliminary data.</text>
</comment>
<feature type="transmembrane region" description="Helical" evidence="1">
    <location>
        <begin position="219"/>
        <end position="245"/>
    </location>
</feature>
<feature type="transmembrane region" description="Helical" evidence="1">
    <location>
        <begin position="6"/>
        <end position="22"/>
    </location>
</feature>
<evidence type="ECO:0000313" key="2">
    <source>
        <dbReference type="EMBL" id="OHS97274.1"/>
    </source>
</evidence>
<feature type="transmembrane region" description="Helical" evidence="1">
    <location>
        <begin position="284"/>
        <end position="307"/>
    </location>
</feature>
<dbReference type="VEuPathDB" id="TrichDB:TRFO_09553"/>
<proteinExistence type="predicted"/>
<dbReference type="AlphaFoldDB" id="A0A1J4JDP1"/>
<evidence type="ECO:0000313" key="3">
    <source>
        <dbReference type="Proteomes" id="UP000179807"/>
    </source>
</evidence>
<sequence>MKNIMIYVIFLFFLGSSLKVNVELRKHKILLSLPKYGFVEGGEIVGEIISTNYNGVRIFALPESHLNKIKPNDISDPKNGFFCLPEHLYANISQFIFIPKMHFALPPILWNFTIEEKSIYTIYLVSCLNHSVFGRFYLSNGFTLLDSRNFYIPHIFIFFSIVYSIILVIWVINGLKYSSFQIKLHFCFIISIVLKCLSSYCYSYKWYYLSINENFPNSWNFLFSLFSIISSSFIWITNSMVVIGWCILSEELFFEDIFSFSSLILLFFSCLTVSESSYAGNFSVLLLMICIILILLFGELLNTYFLSISDYDDFIRQPVSVQYKLQKVIEFISTLFAFIVFFVLSFVFLSLFHIYLEVKIFLFEFYQLIICIFDMYFFLLSQSSTQSYEEKMREEEKLDFGIDEEYSEIYFLDDPYDPYFAVIKSNCPLKI</sequence>
<keyword evidence="3" id="KW-1185">Reference proteome</keyword>
<evidence type="ECO:0008006" key="4">
    <source>
        <dbReference type="Google" id="ProtNLM"/>
    </source>
</evidence>
<keyword evidence="1" id="KW-0472">Membrane</keyword>
<keyword evidence="1" id="KW-1133">Transmembrane helix</keyword>
<feature type="transmembrane region" description="Helical" evidence="1">
    <location>
        <begin position="257"/>
        <end position="278"/>
    </location>
</feature>
<name>A0A1J4JDP1_9EUKA</name>
<dbReference type="GeneID" id="94829629"/>
<evidence type="ECO:0000256" key="1">
    <source>
        <dbReference type="SAM" id="Phobius"/>
    </source>
</evidence>
<dbReference type="RefSeq" id="XP_068350411.1">
    <property type="nucleotide sequence ID" value="XM_068494925.1"/>
</dbReference>
<dbReference type="Proteomes" id="UP000179807">
    <property type="component" value="Unassembled WGS sequence"/>
</dbReference>
<organism evidence="2 3">
    <name type="scientific">Tritrichomonas foetus</name>
    <dbReference type="NCBI Taxonomy" id="1144522"/>
    <lineage>
        <taxon>Eukaryota</taxon>
        <taxon>Metamonada</taxon>
        <taxon>Parabasalia</taxon>
        <taxon>Tritrichomonadida</taxon>
        <taxon>Tritrichomonadidae</taxon>
        <taxon>Tritrichomonas</taxon>
    </lineage>
</organism>
<accession>A0A1J4JDP1</accession>
<protein>
    <recommendedName>
        <fullName evidence="4">Intimal thickness related receptor IRP domain-containing protein</fullName>
    </recommendedName>
</protein>
<feature type="transmembrane region" description="Helical" evidence="1">
    <location>
        <begin position="184"/>
        <end position="207"/>
    </location>
</feature>
<feature type="transmembrane region" description="Helical" evidence="1">
    <location>
        <begin position="328"/>
        <end position="354"/>
    </location>
</feature>
<feature type="transmembrane region" description="Helical" evidence="1">
    <location>
        <begin position="150"/>
        <end position="172"/>
    </location>
</feature>